<dbReference type="InterPro" id="IPR024055">
    <property type="entry name" value="TIF2_asu_C"/>
</dbReference>
<comment type="caution">
    <text evidence="5">The sequence shown here is derived from an EMBL/GenBank/DDBJ whole genome shotgun (WGS) entry which is preliminary data.</text>
</comment>
<dbReference type="OrthoDB" id="1685042at2759"/>
<proteinExistence type="inferred from homology"/>
<evidence type="ECO:0000313" key="6">
    <source>
        <dbReference type="Proteomes" id="UP000315496"/>
    </source>
</evidence>
<dbReference type="Pfam" id="PF00575">
    <property type="entry name" value="S1"/>
    <property type="match status" value="1"/>
</dbReference>
<dbReference type="Gene3D" id="3.30.70.1130">
    <property type="entry name" value="EIF_2_alpha"/>
    <property type="match status" value="1"/>
</dbReference>
<name>A0A4Z1SX45_GIAMU</name>
<dbReference type="PANTHER" id="PTHR10602">
    <property type="entry name" value="EUKARYOTIC TRANSLATION INITIATION FACTOR 2 SUBUNIT 1"/>
    <property type="match status" value="1"/>
</dbReference>
<sequence>MAMLDGTGPELCRISPTPMPSIHEHVMSRVVRYENNVYYVRLSEYDNVEALLPSSSIAAKRAHNLSSHFRIGEELVLEVARVDIERNFIDLDQRSITPDDVEACRQAYIANSTLHSLMRHVAISLHVPKLIILYKIFGWPVGTGRFRSSYAAFRHASLSFDEVFNDTIDDYYANGYKAASNDPDIGTLVTLEELASLRETVPKDQLVECLRTTIMKRLKPKTAKLTCDIRLTSFYDVRGVEVIKDAIRAGLKYAEENPLIYPAGFAPGPDELPLRIRLNVAPLYTVSLQTIFPQEGKDLIERTTKIIQEAITKAHGRYELERAVAVTETEASN</sequence>
<reference evidence="5 6" key="1">
    <citation type="submission" date="2019-05" db="EMBL/GenBank/DDBJ databases">
        <title>The compact genome of Giardia muris reveals important steps in the evolution of intestinal protozoan parasites.</title>
        <authorList>
            <person name="Xu F."/>
            <person name="Jimenez-Gonzalez A."/>
            <person name="Einarsson E."/>
            <person name="Astvaldsson A."/>
            <person name="Peirasmaki D."/>
            <person name="Eckmann L."/>
            <person name="Andersson J.O."/>
            <person name="Svard S.G."/>
            <person name="Jerlstrom-Hultqvist J."/>
        </authorList>
    </citation>
    <scope>NUCLEOTIDE SEQUENCE [LARGE SCALE GENOMIC DNA]</scope>
    <source>
        <strain evidence="5 6">Roberts-Thomson</strain>
    </source>
</reference>
<dbReference type="AlphaFoldDB" id="A0A4Z1SX45"/>
<dbReference type="PANTHER" id="PTHR10602:SF0">
    <property type="entry name" value="EUKARYOTIC TRANSLATION INITIATION FACTOR 2 SUBUNIT 1"/>
    <property type="match status" value="1"/>
</dbReference>
<comment type="similarity">
    <text evidence="1">Belongs to the eIF-2-alpha family.</text>
</comment>
<keyword evidence="2 5" id="KW-0396">Initiation factor</keyword>
<evidence type="ECO:0000256" key="1">
    <source>
        <dbReference type="ARBA" id="ARBA00007223"/>
    </source>
</evidence>
<dbReference type="GO" id="GO:0003723">
    <property type="term" value="F:RNA binding"/>
    <property type="evidence" value="ECO:0007669"/>
    <property type="project" value="InterPro"/>
</dbReference>
<dbReference type="InterPro" id="IPR003029">
    <property type="entry name" value="S1_domain"/>
</dbReference>
<protein>
    <submittedName>
        <fullName evidence="5">Eukaryotic translation initiation factor 2 alpha subunit</fullName>
    </submittedName>
</protein>
<dbReference type="SMART" id="SM00316">
    <property type="entry name" value="S1"/>
    <property type="match status" value="1"/>
</dbReference>
<dbReference type="GO" id="GO:0043022">
    <property type="term" value="F:ribosome binding"/>
    <property type="evidence" value="ECO:0007669"/>
    <property type="project" value="TreeGrafter"/>
</dbReference>
<dbReference type="PROSITE" id="PS50126">
    <property type="entry name" value="S1"/>
    <property type="match status" value="1"/>
</dbReference>
<dbReference type="VEuPathDB" id="GiardiaDB:GMRT_13320"/>
<dbReference type="InterPro" id="IPR011488">
    <property type="entry name" value="TIF_2_asu"/>
</dbReference>
<dbReference type="InterPro" id="IPR012340">
    <property type="entry name" value="NA-bd_OB-fold"/>
</dbReference>
<feature type="domain" description="S1 motif" evidence="4">
    <location>
        <begin position="23"/>
        <end position="94"/>
    </location>
</feature>
<evidence type="ECO:0000313" key="5">
    <source>
        <dbReference type="EMBL" id="TNJ26283.1"/>
    </source>
</evidence>
<dbReference type="EMBL" id="VDLU01000005">
    <property type="protein sequence ID" value="TNJ26283.1"/>
    <property type="molecule type" value="Genomic_DNA"/>
</dbReference>
<dbReference type="GO" id="GO:0033290">
    <property type="term" value="C:eukaryotic 48S preinitiation complex"/>
    <property type="evidence" value="ECO:0007669"/>
    <property type="project" value="TreeGrafter"/>
</dbReference>
<dbReference type="GO" id="GO:0003743">
    <property type="term" value="F:translation initiation factor activity"/>
    <property type="evidence" value="ECO:0007669"/>
    <property type="project" value="UniProtKB-KW"/>
</dbReference>
<evidence type="ECO:0000256" key="2">
    <source>
        <dbReference type="ARBA" id="ARBA00022540"/>
    </source>
</evidence>
<dbReference type="SUPFAM" id="SSF50249">
    <property type="entry name" value="Nucleic acid-binding proteins"/>
    <property type="match status" value="1"/>
</dbReference>
<evidence type="ECO:0000256" key="3">
    <source>
        <dbReference type="ARBA" id="ARBA00022917"/>
    </source>
</evidence>
<evidence type="ECO:0000259" key="4">
    <source>
        <dbReference type="PROSITE" id="PS50126"/>
    </source>
</evidence>
<dbReference type="InterPro" id="IPR024054">
    <property type="entry name" value="TIF2_asu_middle_sf"/>
</dbReference>
<keyword evidence="6" id="KW-1185">Reference proteome</keyword>
<keyword evidence="3" id="KW-0648">Protein biosynthesis</keyword>
<organism evidence="5 6">
    <name type="scientific">Giardia muris</name>
    <dbReference type="NCBI Taxonomy" id="5742"/>
    <lineage>
        <taxon>Eukaryota</taxon>
        <taxon>Metamonada</taxon>
        <taxon>Diplomonadida</taxon>
        <taxon>Hexamitidae</taxon>
        <taxon>Giardiinae</taxon>
        <taxon>Giardia</taxon>
    </lineage>
</organism>
<dbReference type="Proteomes" id="UP000315496">
    <property type="component" value="Chromosome 5"/>
</dbReference>
<gene>
    <name evidence="5" type="ORF">GMRT_13320</name>
</gene>
<dbReference type="Gene3D" id="1.10.150.190">
    <property type="entry name" value="Translation initiation factor 2, subunit 1, domain 2"/>
    <property type="match status" value="1"/>
</dbReference>
<dbReference type="SUPFAM" id="SSF116742">
    <property type="entry name" value="eIF2alpha middle domain-like"/>
    <property type="match status" value="1"/>
</dbReference>
<accession>A0A4Z1SX45</accession>
<dbReference type="SUPFAM" id="SSF110993">
    <property type="entry name" value="eIF-2-alpha, C-terminal domain"/>
    <property type="match status" value="1"/>
</dbReference>
<dbReference type="Pfam" id="PF07541">
    <property type="entry name" value="EIF_2_alpha"/>
    <property type="match status" value="1"/>
</dbReference>
<dbReference type="Gene3D" id="2.40.50.140">
    <property type="entry name" value="Nucleic acid-binding proteins"/>
    <property type="match status" value="1"/>
</dbReference>
<dbReference type="GO" id="GO:0005850">
    <property type="term" value="C:eukaryotic translation initiation factor 2 complex"/>
    <property type="evidence" value="ECO:0007669"/>
    <property type="project" value="TreeGrafter"/>
</dbReference>